<feature type="transmembrane region" description="Helical" evidence="13">
    <location>
        <begin position="202"/>
        <end position="226"/>
    </location>
</feature>
<evidence type="ECO:0000256" key="3">
    <source>
        <dbReference type="ARBA" id="ARBA00022448"/>
    </source>
</evidence>
<organism evidence="14 15">
    <name type="scientific">Uruburuella suis</name>
    <dbReference type="NCBI Taxonomy" id="252130"/>
    <lineage>
        <taxon>Bacteria</taxon>
        <taxon>Pseudomonadati</taxon>
        <taxon>Pseudomonadota</taxon>
        <taxon>Betaproteobacteria</taxon>
        <taxon>Neisseriales</taxon>
        <taxon>Neisseriaceae</taxon>
        <taxon>Uruburuella</taxon>
    </lineage>
</organism>
<keyword evidence="4 12" id="KW-1003">Cell membrane</keyword>
<dbReference type="PIRSF" id="PIRSF006247">
    <property type="entry name" value="TrkH"/>
    <property type="match status" value="1"/>
</dbReference>
<comment type="subcellular location">
    <subcellularLocation>
        <location evidence="1 12">Cell inner membrane</location>
        <topology evidence="1 12">Multi-pass membrane protein</topology>
    </subcellularLocation>
</comment>
<name>A0ABY2BYG3_9NEIS</name>
<evidence type="ECO:0000256" key="4">
    <source>
        <dbReference type="ARBA" id="ARBA00022475"/>
    </source>
</evidence>
<dbReference type="InterPro" id="IPR004772">
    <property type="entry name" value="TrkH"/>
</dbReference>
<feature type="transmembrane region" description="Helical" evidence="13">
    <location>
        <begin position="55"/>
        <end position="75"/>
    </location>
</feature>
<evidence type="ECO:0000256" key="6">
    <source>
        <dbReference type="ARBA" id="ARBA00022538"/>
    </source>
</evidence>
<feature type="transmembrane region" description="Helical" evidence="13">
    <location>
        <begin position="477"/>
        <end position="499"/>
    </location>
</feature>
<keyword evidence="5 12" id="KW-0997">Cell inner membrane</keyword>
<keyword evidence="10 12" id="KW-0406">Ion transport</keyword>
<feature type="transmembrane region" description="Helical" evidence="13">
    <location>
        <begin position="342"/>
        <end position="361"/>
    </location>
</feature>
<proteinExistence type="inferred from homology"/>
<evidence type="ECO:0000256" key="12">
    <source>
        <dbReference type="PIRNR" id="PIRNR006247"/>
    </source>
</evidence>
<evidence type="ECO:0000313" key="14">
    <source>
        <dbReference type="EMBL" id="TCP06016.1"/>
    </source>
</evidence>
<dbReference type="PANTHER" id="PTHR32024:SF2">
    <property type="entry name" value="TRK SYSTEM POTASSIUM UPTAKE PROTEIN TRKG-RELATED"/>
    <property type="match status" value="1"/>
</dbReference>
<evidence type="ECO:0000256" key="13">
    <source>
        <dbReference type="SAM" id="Phobius"/>
    </source>
</evidence>
<keyword evidence="9 13" id="KW-1133">Transmembrane helix</keyword>
<feature type="transmembrane region" description="Helical" evidence="13">
    <location>
        <begin position="87"/>
        <end position="109"/>
    </location>
</feature>
<feature type="transmembrane region" description="Helical" evidence="13">
    <location>
        <begin position="410"/>
        <end position="431"/>
    </location>
</feature>
<dbReference type="EMBL" id="SLXE01000014">
    <property type="protein sequence ID" value="TCP06016.1"/>
    <property type="molecule type" value="Genomic_DNA"/>
</dbReference>
<evidence type="ECO:0000256" key="8">
    <source>
        <dbReference type="ARBA" id="ARBA00022958"/>
    </source>
</evidence>
<comment type="similarity">
    <text evidence="2 12">Belongs to the TrkH potassium transport family.</text>
</comment>
<keyword evidence="8 12" id="KW-0630">Potassium</keyword>
<comment type="caution">
    <text evidence="14">The sequence shown here is derived from an EMBL/GenBank/DDBJ whole genome shotgun (WGS) entry which is preliminary data.</text>
</comment>
<keyword evidence="7 13" id="KW-0812">Transmembrane</keyword>
<comment type="function">
    <text evidence="12">Low-affinity potassium transport system. Interacts with Trk system potassium uptake protein TrkA.</text>
</comment>
<accession>A0ABY2BYG3</accession>
<keyword evidence="15" id="KW-1185">Reference proteome</keyword>
<gene>
    <name evidence="14" type="ORF">EV680_1147</name>
</gene>
<protein>
    <recommendedName>
        <fullName evidence="12">Trk system potassium uptake protein</fullName>
    </recommendedName>
</protein>
<evidence type="ECO:0000256" key="7">
    <source>
        <dbReference type="ARBA" id="ARBA00022692"/>
    </source>
</evidence>
<evidence type="ECO:0000313" key="15">
    <source>
        <dbReference type="Proteomes" id="UP000294721"/>
    </source>
</evidence>
<feature type="transmembrane region" description="Helical" evidence="13">
    <location>
        <begin position="290"/>
        <end position="309"/>
    </location>
</feature>
<evidence type="ECO:0000256" key="9">
    <source>
        <dbReference type="ARBA" id="ARBA00022989"/>
    </source>
</evidence>
<feature type="transmembrane region" description="Helical" evidence="13">
    <location>
        <begin position="246"/>
        <end position="269"/>
    </location>
</feature>
<dbReference type="PANTHER" id="PTHR32024">
    <property type="entry name" value="TRK SYSTEM POTASSIUM UPTAKE PROTEIN TRKG-RELATED"/>
    <property type="match status" value="1"/>
</dbReference>
<evidence type="ECO:0000256" key="5">
    <source>
        <dbReference type="ARBA" id="ARBA00022519"/>
    </source>
</evidence>
<evidence type="ECO:0000256" key="2">
    <source>
        <dbReference type="ARBA" id="ARBA00009137"/>
    </source>
</evidence>
<dbReference type="Proteomes" id="UP000294721">
    <property type="component" value="Unassembled WGS sequence"/>
</dbReference>
<keyword evidence="3 12" id="KW-0813">Transport</keyword>
<feature type="transmembrane region" description="Helical" evidence="13">
    <location>
        <begin position="20"/>
        <end position="49"/>
    </location>
</feature>
<evidence type="ECO:0000256" key="1">
    <source>
        <dbReference type="ARBA" id="ARBA00004429"/>
    </source>
</evidence>
<keyword evidence="6 12" id="KW-0633">Potassium transport</keyword>
<evidence type="ECO:0000256" key="10">
    <source>
        <dbReference type="ARBA" id="ARBA00023065"/>
    </source>
</evidence>
<sequence length="501" mass="55483">MHLFSFNQRPSERCCAMHKIIPIIHVLSKLGVLFSVLLLVPTFVSYLFLDDALPAFGRTALVTIIGSVSVWLLTWHYNRELRQRDGFTLVFMLWVGFAAIAAMPFYLYFPNMSYTDAFFEAMSGLTTTGASVINSLDTLAPSLNFWRHMLNWLGGMGIIVLAVAILPMLGVGGRQLFKAEIPGVDKDSKLAPRISQVAKKLWMAYLSITVACFLALHWAGMSWFDAICHAMSAVSLGGFSTHDNSIAYFNSVAIEMVIIVATVTGAINYASHFAAVRNRSLKSYWRDEECRVMLVVLGGSIVAASLYLWQQQYYTSLSDAFRFVGFNFVSIGLASGFANTDFATWPLLASLWMFFLSNLLASSGSMGGGIKNVRALVLFKFSLREVVLLLHPHAVRTVKINKRSIPDRTALTILAFISVYFITVVLFTFLMMATGLDFMSAFTAVIACITNAGPGLGEVGPASNYALLTDSQKWFCTMVMLLGRLEIFTVLVLLTPAYWKK</sequence>
<evidence type="ECO:0000256" key="11">
    <source>
        <dbReference type="ARBA" id="ARBA00023136"/>
    </source>
</evidence>
<reference evidence="14 15" key="1">
    <citation type="submission" date="2019-03" db="EMBL/GenBank/DDBJ databases">
        <title>Genomic Encyclopedia of Type Strains, Phase IV (KMG-IV): sequencing the most valuable type-strain genomes for metagenomic binning, comparative biology and taxonomic classification.</title>
        <authorList>
            <person name="Goeker M."/>
        </authorList>
    </citation>
    <scope>NUCLEOTIDE SEQUENCE [LARGE SCALE GENOMIC DNA]</scope>
    <source>
        <strain evidence="14 15">DSM 17474</strain>
    </source>
</reference>
<dbReference type="Pfam" id="PF02386">
    <property type="entry name" value="TrkH"/>
    <property type="match status" value="1"/>
</dbReference>
<keyword evidence="11 12" id="KW-0472">Membrane</keyword>
<feature type="transmembrane region" description="Helical" evidence="13">
    <location>
        <begin position="149"/>
        <end position="169"/>
    </location>
</feature>
<dbReference type="InterPro" id="IPR003445">
    <property type="entry name" value="Cat_transpt"/>
</dbReference>